<sequence>MIDLVEKRFILALGPVGPFPHEDPASRAIVQDCLHLQGDQAQIHR</sequence>
<dbReference type="Proteomes" id="UP000028582">
    <property type="component" value="Unassembled WGS sequence"/>
</dbReference>
<comment type="caution">
    <text evidence="1">The sequence shown here is derived from an EMBL/GenBank/DDBJ whole genome shotgun (WGS) entry which is preliminary data.</text>
</comment>
<protein>
    <submittedName>
        <fullName evidence="1">Uncharacterized protein</fullName>
    </submittedName>
</protein>
<name>A0A081AGL5_PHYNI</name>
<evidence type="ECO:0000313" key="1">
    <source>
        <dbReference type="EMBL" id="ETO78026.1"/>
    </source>
</evidence>
<organism evidence="1 2">
    <name type="scientific">Phytophthora nicotianae P1976</name>
    <dbReference type="NCBI Taxonomy" id="1317066"/>
    <lineage>
        <taxon>Eukaryota</taxon>
        <taxon>Sar</taxon>
        <taxon>Stramenopiles</taxon>
        <taxon>Oomycota</taxon>
        <taxon>Peronosporomycetes</taxon>
        <taxon>Peronosporales</taxon>
        <taxon>Peronosporaceae</taxon>
        <taxon>Phytophthora</taxon>
    </lineage>
</organism>
<accession>A0A081AGL5</accession>
<gene>
    <name evidence="1" type="ORF">F444_06864</name>
</gene>
<proteinExistence type="predicted"/>
<dbReference type="EMBL" id="ANJA01001229">
    <property type="protein sequence ID" value="ETO78026.1"/>
    <property type="molecule type" value="Genomic_DNA"/>
</dbReference>
<evidence type="ECO:0000313" key="2">
    <source>
        <dbReference type="Proteomes" id="UP000028582"/>
    </source>
</evidence>
<dbReference type="AlphaFoldDB" id="A0A081AGL5"/>
<reference evidence="1 2" key="1">
    <citation type="submission" date="2013-11" db="EMBL/GenBank/DDBJ databases">
        <title>The Genome Sequence of Phytophthora parasitica P1976.</title>
        <authorList>
            <consortium name="The Broad Institute Genomics Platform"/>
            <person name="Russ C."/>
            <person name="Tyler B."/>
            <person name="Panabieres F."/>
            <person name="Shan W."/>
            <person name="Tripathy S."/>
            <person name="Grunwald N."/>
            <person name="Machado M."/>
            <person name="Johnson C.S."/>
            <person name="Walker B."/>
            <person name="Young S."/>
            <person name="Zeng Q."/>
            <person name="Gargeya S."/>
            <person name="Fitzgerald M."/>
            <person name="Haas B."/>
            <person name="Abouelleil A."/>
            <person name="Allen A.W."/>
            <person name="Alvarado L."/>
            <person name="Arachchi H.M."/>
            <person name="Berlin A.M."/>
            <person name="Chapman S.B."/>
            <person name="Gainer-Dewar J."/>
            <person name="Goldberg J."/>
            <person name="Griggs A."/>
            <person name="Gujja S."/>
            <person name="Hansen M."/>
            <person name="Howarth C."/>
            <person name="Imamovic A."/>
            <person name="Ireland A."/>
            <person name="Larimer J."/>
            <person name="McCowan C."/>
            <person name="Murphy C."/>
            <person name="Pearson M."/>
            <person name="Poon T.W."/>
            <person name="Priest M."/>
            <person name="Roberts A."/>
            <person name="Saif S."/>
            <person name="Shea T."/>
            <person name="Sisk P."/>
            <person name="Sykes S."/>
            <person name="Wortman J."/>
            <person name="Nusbaum C."/>
            <person name="Birren B."/>
        </authorList>
    </citation>
    <scope>NUCLEOTIDE SEQUENCE [LARGE SCALE GENOMIC DNA]</scope>
    <source>
        <strain evidence="1 2">P1976</strain>
    </source>
</reference>